<reference evidence="2" key="1">
    <citation type="submission" date="2022-01" db="EMBL/GenBank/DDBJ databases">
        <authorList>
            <person name="Braso-Vives M."/>
        </authorList>
    </citation>
    <scope>NUCLEOTIDE SEQUENCE</scope>
</reference>
<organism evidence="2 3">
    <name type="scientific">Branchiostoma lanceolatum</name>
    <name type="common">Common lancelet</name>
    <name type="synonym">Amphioxus lanceolatum</name>
    <dbReference type="NCBI Taxonomy" id="7740"/>
    <lineage>
        <taxon>Eukaryota</taxon>
        <taxon>Metazoa</taxon>
        <taxon>Chordata</taxon>
        <taxon>Cephalochordata</taxon>
        <taxon>Leptocardii</taxon>
        <taxon>Amphioxiformes</taxon>
        <taxon>Branchiostomatidae</taxon>
        <taxon>Branchiostoma</taxon>
    </lineage>
</organism>
<evidence type="ECO:0000256" key="1">
    <source>
        <dbReference type="SAM" id="MobiDB-lite"/>
    </source>
</evidence>
<dbReference type="AlphaFoldDB" id="A0A8S4MMF4"/>
<protein>
    <submittedName>
        <fullName evidence="2">Hypp9477 protein</fullName>
    </submittedName>
</protein>
<proteinExistence type="predicted"/>
<gene>
    <name evidence="2" type="primary">Hypp9477</name>
    <name evidence="2" type="ORF">BLAG_LOCUS25968</name>
</gene>
<dbReference type="Proteomes" id="UP000838412">
    <property type="component" value="Unassembled WGS sequence"/>
</dbReference>
<accession>A0A8S4MMF4</accession>
<evidence type="ECO:0000313" key="3">
    <source>
        <dbReference type="Proteomes" id="UP000838412"/>
    </source>
</evidence>
<evidence type="ECO:0000313" key="2">
    <source>
        <dbReference type="EMBL" id="CAH1277090.1"/>
    </source>
</evidence>
<comment type="caution">
    <text evidence="2">The sequence shown here is derived from an EMBL/GenBank/DDBJ whole genome shotgun (WGS) entry which is preliminary data.</text>
</comment>
<dbReference type="OrthoDB" id="409048at2759"/>
<name>A0A8S4MMF4_BRALA</name>
<keyword evidence="3" id="KW-1185">Reference proteome</keyword>
<sequence>MKMGARNTILKKLTNTNLGADANTVLATAIALCFSAAPVWCRSSHTLELDTAFNFACRAVSCCLRLTRVDDLYLLCDIAPPHIRRAVAAQRENFKQETDQHHVLYLHATAQKGLKSRHNFLHSVEPMSSGAEAERMAIWSHRLQTAPHKLTNPRGIPSSRSGGGMANMFMSKPPQNSYRKLDSRP</sequence>
<feature type="region of interest" description="Disordered" evidence="1">
    <location>
        <begin position="148"/>
        <end position="185"/>
    </location>
</feature>
<dbReference type="EMBL" id="CAKMNS010000156">
    <property type="protein sequence ID" value="CAH1277090.1"/>
    <property type="molecule type" value="Genomic_DNA"/>
</dbReference>